<evidence type="ECO:0000313" key="1">
    <source>
        <dbReference type="Proteomes" id="UP000046393"/>
    </source>
</evidence>
<proteinExistence type="predicted"/>
<accession>A0A0N5AX57</accession>
<evidence type="ECO:0000313" key="2">
    <source>
        <dbReference type="WBParaSite" id="SMUV_0000952701-mRNA-1"/>
    </source>
</evidence>
<keyword evidence="1" id="KW-1185">Reference proteome</keyword>
<protein>
    <submittedName>
        <fullName evidence="2">ShKT domain-containing protein</fullName>
    </submittedName>
</protein>
<dbReference type="AlphaFoldDB" id="A0A0N5AX57"/>
<dbReference type="Proteomes" id="UP000046393">
    <property type="component" value="Unplaced"/>
</dbReference>
<organism evidence="1 2">
    <name type="scientific">Syphacia muris</name>
    <dbReference type="NCBI Taxonomy" id="451379"/>
    <lineage>
        <taxon>Eukaryota</taxon>
        <taxon>Metazoa</taxon>
        <taxon>Ecdysozoa</taxon>
        <taxon>Nematoda</taxon>
        <taxon>Chromadorea</taxon>
        <taxon>Rhabditida</taxon>
        <taxon>Spirurina</taxon>
        <taxon>Oxyuridomorpha</taxon>
        <taxon>Oxyuroidea</taxon>
        <taxon>Oxyuridae</taxon>
        <taxon>Syphacia</taxon>
    </lineage>
</organism>
<name>A0A0N5AX57_9BILA</name>
<sequence length="194" mass="22169">MYMLREHEARIHKALAISYPRLLTQPAFVDAIKQFIQRLHNEIFFTSVTAEQFLNDILPILFLCAPAGQCRIPDSNYIKCLQSATNHLKKFAETEQFNELSVISMLTFRYVVESGNITKSCIRRFADVTLCGQRCTNQKNLIFDVKYCSNSCKEAVYGCFNGELNDWDVFLSILNKLGSDFNNGFNGVSFCETT</sequence>
<dbReference type="WBParaSite" id="SMUV_0000952701-mRNA-1">
    <property type="protein sequence ID" value="SMUV_0000952701-mRNA-1"/>
    <property type="gene ID" value="SMUV_0000952701"/>
</dbReference>
<reference evidence="2" key="1">
    <citation type="submission" date="2017-02" db="UniProtKB">
        <authorList>
            <consortium name="WormBaseParasite"/>
        </authorList>
    </citation>
    <scope>IDENTIFICATION</scope>
</reference>